<organism evidence="1 2">
    <name type="scientific">Nephila pilipes</name>
    <name type="common">Giant wood spider</name>
    <name type="synonym">Nephila maculata</name>
    <dbReference type="NCBI Taxonomy" id="299642"/>
    <lineage>
        <taxon>Eukaryota</taxon>
        <taxon>Metazoa</taxon>
        <taxon>Ecdysozoa</taxon>
        <taxon>Arthropoda</taxon>
        <taxon>Chelicerata</taxon>
        <taxon>Arachnida</taxon>
        <taxon>Araneae</taxon>
        <taxon>Araneomorphae</taxon>
        <taxon>Entelegynae</taxon>
        <taxon>Araneoidea</taxon>
        <taxon>Nephilidae</taxon>
        <taxon>Nephila</taxon>
    </lineage>
</organism>
<sequence length="97" mass="11091">MDTSRRLGTSDARDYWKFFQLFTYVTRSGKRMIHYNGSQSLSQPTYELQVQCSMHNGCTSNDIRRGIPSQNTFTHTQTATFLATPFNPGINHDGPVR</sequence>
<protein>
    <submittedName>
        <fullName evidence="1">Uncharacterized protein</fullName>
    </submittedName>
</protein>
<keyword evidence="2" id="KW-1185">Reference proteome</keyword>
<reference evidence="1" key="1">
    <citation type="submission" date="2020-08" db="EMBL/GenBank/DDBJ databases">
        <title>Multicomponent nature underlies the extraordinary mechanical properties of spider dragline silk.</title>
        <authorList>
            <person name="Kono N."/>
            <person name="Nakamura H."/>
            <person name="Mori M."/>
            <person name="Yoshida Y."/>
            <person name="Ohtoshi R."/>
            <person name="Malay A.D."/>
            <person name="Moran D.A.P."/>
            <person name="Tomita M."/>
            <person name="Numata K."/>
            <person name="Arakawa K."/>
        </authorList>
    </citation>
    <scope>NUCLEOTIDE SEQUENCE</scope>
</reference>
<dbReference type="EMBL" id="BMAW01043062">
    <property type="protein sequence ID" value="GFS37333.1"/>
    <property type="molecule type" value="Genomic_DNA"/>
</dbReference>
<gene>
    <name evidence="1" type="ORF">NPIL_415481</name>
</gene>
<dbReference type="AlphaFoldDB" id="A0A8X6MAZ1"/>
<evidence type="ECO:0000313" key="1">
    <source>
        <dbReference type="EMBL" id="GFS37333.1"/>
    </source>
</evidence>
<proteinExistence type="predicted"/>
<dbReference type="Proteomes" id="UP000887013">
    <property type="component" value="Unassembled WGS sequence"/>
</dbReference>
<accession>A0A8X6MAZ1</accession>
<comment type="caution">
    <text evidence="1">The sequence shown here is derived from an EMBL/GenBank/DDBJ whole genome shotgun (WGS) entry which is preliminary data.</text>
</comment>
<name>A0A8X6MAZ1_NEPPI</name>
<evidence type="ECO:0000313" key="2">
    <source>
        <dbReference type="Proteomes" id="UP000887013"/>
    </source>
</evidence>